<evidence type="ECO:0000256" key="1">
    <source>
        <dbReference type="ARBA" id="ARBA00022529"/>
    </source>
</evidence>
<keyword evidence="3" id="KW-0078">Bacteriocin</keyword>
<keyword evidence="2" id="KW-0044">Antibiotic</keyword>
<name>A0ABQ1DPD4_PSECI</name>
<comment type="caution">
    <text evidence="5">The sequence shown here is derived from an EMBL/GenBank/DDBJ whole genome shotgun (WGS) entry which is preliminary data.</text>
</comment>
<dbReference type="RefSeq" id="WP_074568962.1">
    <property type="nucleotide sequence ID" value="NZ_BLVX01000006.1"/>
</dbReference>
<accession>A0ABQ1DPD4</accession>
<keyword evidence="6" id="KW-1185">Reference proteome</keyword>
<evidence type="ECO:0000313" key="6">
    <source>
        <dbReference type="Proteomes" id="UP000614982"/>
    </source>
</evidence>
<dbReference type="EMBL" id="BLWA01000006">
    <property type="protein sequence ID" value="GFM92824.1"/>
    <property type="molecule type" value="Genomic_DNA"/>
</dbReference>
<evidence type="ECO:0000259" key="4">
    <source>
        <dbReference type="Pfam" id="PF06958"/>
    </source>
</evidence>
<dbReference type="InterPro" id="IPR016128">
    <property type="entry name" value="Pyosin/cloacin_T_dom"/>
</dbReference>
<evidence type="ECO:0000256" key="2">
    <source>
        <dbReference type="ARBA" id="ARBA00023022"/>
    </source>
</evidence>
<proteinExistence type="predicted"/>
<evidence type="ECO:0000313" key="5">
    <source>
        <dbReference type="EMBL" id="GFM92824.1"/>
    </source>
</evidence>
<feature type="domain" description="Pyosin/cloacin translocation" evidence="4">
    <location>
        <begin position="2"/>
        <end position="94"/>
    </location>
</feature>
<gene>
    <name evidence="5" type="ORF">PSCICP_27960</name>
</gene>
<dbReference type="SUPFAM" id="SSF69369">
    <property type="entry name" value="Cloacin translocation domain"/>
    <property type="match status" value="1"/>
</dbReference>
<dbReference type="InterPro" id="IPR036302">
    <property type="entry name" value="Pyosin/cloacin_T_dom_sf"/>
</dbReference>
<dbReference type="Proteomes" id="UP000614982">
    <property type="component" value="Unassembled WGS sequence"/>
</dbReference>
<evidence type="ECO:0000256" key="3">
    <source>
        <dbReference type="ARBA" id="ARBA00023048"/>
    </source>
</evidence>
<sequence length="130" mass="13585">MRVVAAVYDSVQNVYSASTPDIPSKTLIWTPIADPGNSSNALPVDTPQVSVYSGATLIPVAGRIDTYPELDDVEIGDYVFIFSADSGLSALYVVFQSPGNMPEVVSGEGQTVAGHWLGSLAEGEGAPIPK</sequence>
<keyword evidence="1" id="KW-0929">Antimicrobial</keyword>
<protein>
    <recommendedName>
        <fullName evidence="4">Pyosin/cloacin translocation domain-containing protein</fullName>
    </recommendedName>
</protein>
<reference evidence="5 6" key="1">
    <citation type="submission" date="2020-05" db="EMBL/GenBank/DDBJ databases">
        <title>Genetic diversity of Pseudomonas cichorii.</title>
        <authorList>
            <person name="Tani S."/>
            <person name="Yagi H."/>
            <person name="Hashimoto S."/>
            <person name="Iiyama K."/>
            <person name="Furuya N."/>
        </authorList>
    </citation>
    <scope>NUCLEOTIDE SEQUENCE [LARGE SCALE GENOMIC DNA]</scope>
    <source>
        <strain evidence="5 6">LMG 2162</strain>
    </source>
</reference>
<dbReference type="GeneID" id="93660108"/>
<dbReference type="Pfam" id="PF06958">
    <property type="entry name" value="Pyocin_S"/>
    <property type="match status" value="1"/>
</dbReference>
<organism evidence="5 6">
    <name type="scientific">Pseudomonas cichorii</name>
    <dbReference type="NCBI Taxonomy" id="36746"/>
    <lineage>
        <taxon>Bacteria</taxon>
        <taxon>Pseudomonadati</taxon>
        <taxon>Pseudomonadota</taxon>
        <taxon>Gammaproteobacteria</taxon>
        <taxon>Pseudomonadales</taxon>
        <taxon>Pseudomonadaceae</taxon>
        <taxon>Pseudomonas</taxon>
    </lineage>
</organism>